<evidence type="ECO:0000313" key="3">
    <source>
        <dbReference type="EMBL" id="MFD2830821.1"/>
    </source>
</evidence>
<dbReference type="Proteomes" id="UP001597519">
    <property type="component" value="Unassembled WGS sequence"/>
</dbReference>
<dbReference type="EMBL" id="JBHUOQ010000004">
    <property type="protein sequence ID" value="MFD2830821.1"/>
    <property type="molecule type" value="Genomic_DNA"/>
</dbReference>
<evidence type="ECO:0000313" key="4">
    <source>
        <dbReference type="Proteomes" id="UP001597519"/>
    </source>
</evidence>
<evidence type="ECO:0000256" key="1">
    <source>
        <dbReference type="ARBA" id="ARBA00023172"/>
    </source>
</evidence>
<reference evidence="4" key="1">
    <citation type="journal article" date="2019" name="Int. J. Syst. Evol. Microbiol.">
        <title>The Global Catalogue of Microorganisms (GCM) 10K type strain sequencing project: providing services to taxonomists for standard genome sequencing and annotation.</title>
        <authorList>
            <consortium name="The Broad Institute Genomics Platform"/>
            <consortium name="The Broad Institute Genome Sequencing Center for Infectious Disease"/>
            <person name="Wu L."/>
            <person name="Ma J."/>
        </authorList>
    </citation>
    <scope>NUCLEOTIDE SEQUENCE [LARGE SCALE GENOMIC DNA]</scope>
    <source>
        <strain evidence="4">KCTC 33575</strain>
    </source>
</reference>
<protein>
    <submittedName>
        <fullName evidence="3">Tyrosine-type recombinase/integrase</fullName>
    </submittedName>
</protein>
<feature type="domain" description="Tyr recombinase" evidence="2">
    <location>
        <begin position="1"/>
        <end position="65"/>
    </location>
</feature>
<dbReference type="InterPro" id="IPR002104">
    <property type="entry name" value="Integrase_catalytic"/>
</dbReference>
<accession>A0ABW5WVI4</accession>
<name>A0ABW5WVI4_9STAP</name>
<dbReference type="Pfam" id="PF00589">
    <property type="entry name" value="Phage_integrase"/>
    <property type="match status" value="1"/>
</dbReference>
<gene>
    <name evidence="3" type="ORF">ACFSX4_10150</name>
</gene>
<sequence length="77" mass="8811">MKSVRNRHKHLAHASPHKLRHTFSTLAYEGGASMEEISRALTHSDVKTTQGYVNTPNVVDLSTYQKFEQRLKSIQMD</sequence>
<evidence type="ECO:0000259" key="2">
    <source>
        <dbReference type="PROSITE" id="PS51898"/>
    </source>
</evidence>
<dbReference type="PROSITE" id="PS51898">
    <property type="entry name" value="TYR_RECOMBINASE"/>
    <property type="match status" value="1"/>
</dbReference>
<keyword evidence="1" id="KW-0233">DNA recombination</keyword>
<proteinExistence type="predicted"/>
<dbReference type="RefSeq" id="WP_377775377.1">
    <property type="nucleotide sequence ID" value="NZ_JBHUOQ010000004.1"/>
</dbReference>
<dbReference type="SUPFAM" id="SSF56349">
    <property type="entry name" value="DNA breaking-rejoining enzymes"/>
    <property type="match status" value="1"/>
</dbReference>
<comment type="caution">
    <text evidence="3">The sequence shown here is derived from an EMBL/GenBank/DDBJ whole genome shotgun (WGS) entry which is preliminary data.</text>
</comment>
<organism evidence="3 4">
    <name type="scientific">Corticicoccus populi</name>
    <dbReference type="NCBI Taxonomy" id="1812821"/>
    <lineage>
        <taxon>Bacteria</taxon>
        <taxon>Bacillati</taxon>
        <taxon>Bacillota</taxon>
        <taxon>Bacilli</taxon>
        <taxon>Bacillales</taxon>
        <taxon>Staphylococcaceae</taxon>
        <taxon>Corticicoccus</taxon>
    </lineage>
</organism>
<keyword evidence="4" id="KW-1185">Reference proteome</keyword>
<dbReference type="InterPro" id="IPR011010">
    <property type="entry name" value="DNA_brk_join_enz"/>
</dbReference>
<dbReference type="InterPro" id="IPR013762">
    <property type="entry name" value="Integrase-like_cat_sf"/>
</dbReference>
<dbReference type="CDD" id="cd00397">
    <property type="entry name" value="DNA_BRE_C"/>
    <property type="match status" value="1"/>
</dbReference>
<dbReference type="Gene3D" id="1.10.443.10">
    <property type="entry name" value="Intergrase catalytic core"/>
    <property type="match status" value="1"/>
</dbReference>